<sequence length="297" mass="34127">MESINYVINPYVTIRKVGLKKYLVKQGIISSKSFVLEGDDLSEKDIHFLDKVATEHAINLSQLDCSSDLKNFLIEESILIEEYLSNTEKYYSLLNSGKENFSIENKKIGILASSSSIANQLKDNFKDTSVSTTILTIENFEKGLKGLDFIISVWGHYDSMTFHRINSVLLEKNIPFMINFIDGNTTFISPIFINQETVCYNEMEIQLESALFYKDSYLAYKNAKKIDQLNFPNFLLGQALFFSTHLTLDFLISGRLKTKNRAFIFDLESLRYDIVDILPEPYCLGCRSENKKVHDFL</sequence>
<reference evidence="1" key="2">
    <citation type="journal article" date="2021" name="PeerJ">
        <title>Extensive microbial diversity within the chicken gut microbiome revealed by metagenomics and culture.</title>
        <authorList>
            <person name="Gilroy R."/>
            <person name="Ravi A."/>
            <person name="Getino M."/>
            <person name="Pursley I."/>
            <person name="Horton D.L."/>
            <person name="Alikhan N.F."/>
            <person name="Baker D."/>
            <person name="Gharbi K."/>
            <person name="Hall N."/>
            <person name="Watson M."/>
            <person name="Adriaenssens E.M."/>
            <person name="Foster-Nyarko E."/>
            <person name="Jarju S."/>
            <person name="Secka A."/>
            <person name="Antonio M."/>
            <person name="Oren A."/>
            <person name="Chaudhuri R.R."/>
            <person name="La Ragione R."/>
            <person name="Hildebrand F."/>
            <person name="Pallen M.J."/>
        </authorList>
    </citation>
    <scope>NUCLEOTIDE SEQUENCE</scope>
    <source>
        <strain evidence="1">CHK147-3167</strain>
    </source>
</reference>
<comment type="caution">
    <text evidence="1">The sequence shown here is derived from an EMBL/GenBank/DDBJ whole genome shotgun (WGS) entry which is preliminary data.</text>
</comment>
<dbReference type="Gene3D" id="3.40.50.720">
    <property type="entry name" value="NAD(P)-binding Rossmann-like Domain"/>
    <property type="match status" value="1"/>
</dbReference>
<evidence type="ECO:0000313" key="1">
    <source>
        <dbReference type="EMBL" id="HIQ90058.1"/>
    </source>
</evidence>
<name>A0A9D0ZQ06_9FIRM</name>
<protein>
    <submittedName>
        <fullName evidence="1">Uncharacterized protein</fullName>
    </submittedName>
</protein>
<reference evidence="1" key="1">
    <citation type="submission" date="2020-10" db="EMBL/GenBank/DDBJ databases">
        <authorList>
            <person name="Gilroy R."/>
        </authorList>
    </citation>
    <scope>NUCLEOTIDE SEQUENCE</scope>
    <source>
        <strain evidence="1">CHK147-3167</strain>
    </source>
</reference>
<dbReference type="AlphaFoldDB" id="A0A9D0ZQ06"/>
<dbReference type="InterPro" id="IPR035985">
    <property type="entry name" value="Ubiquitin-activating_enz"/>
</dbReference>
<dbReference type="SUPFAM" id="SSF69572">
    <property type="entry name" value="Activating enzymes of the ubiquitin-like proteins"/>
    <property type="match status" value="1"/>
</dbReference>
<dbReference type="GO" id="GO:0008641">
    <property type="term" value="F:ubiquitin-like modifier activating enzyme activity"/>
    <property type="evidence" value="ECO:0007669"/>
    <property type="project" value="InterPro"/>
</dbReference>
<gene>
    <name evidence="1" type="ORF">IAB27_00295</name>
</gene>
<dbReference type="Proteomes" id="UP000886786">
    <property type="component" value="Unassembled WGS sequence"/>
</dbReference>
<dbReference type="EMBL" id="DVFV01000008">
    <property type="protein sequence ID" value="HIQ90058.1"/>
    <property type="molecule type" value="Genomic_DNA"/>
</dbReference>
<organism evidence="1 2">
    <name type="scientific">Candidatus Coprosoma intestinipullorum</name>
    <dbReference type="NCBI Taxonomy" id="2840752"/>
    <lineage>
        <taxon>Bacteria</taxon>
        <taxon>Bacillati</taxon>
        <taxon>Bacillota</taxon>
        <taxon>Bacillota incertae sedis</taxon>
        <taxon>Candidatus Coprosoma</taxon>
    </lineage>
</organism>
<proteinExistence type="predicted"/>
<accession>A0A9D0ZQ06</accession>
<evidence type="ECO:0000313" key="2">
    <source>
        <dbReference type="Proteomes" id="UP000886786"/>
    </source>
</evidence>